<evidence type="ECO:0000259" key="6">
    <source>
        <dbReference type="Pfam" id="PF00324"/>
    </source>
</evidence>
<proteinExistence type="predicted"/>
<dbReference type="Proteomes" id="UP001601303">
    <property type="component" value="Unassembled WGS sequence"/>
</dbReference>
<evidence type="ECO:0000313" key="7">
    <source>
        <dbReference type="EMBL" id="MFE9605130.1"/>
    </source>
</evidence>
<organism evidence="7 8">
    <name type="scientific">Streptomyces hokutonensis</name>
    <dbReference type="NCBI Taxonomy" id="1306990"/>
    <lineage>
        <taxon>Bacteria</taxon>
        <taxon>Bacillati</taxon>
        <taxon>Actinomycetota</taxon>
        <taxon>Actinomycetes</taxon>
        <taxon>Kitasatosporales</taxon>
        <taxon>Streptomycetaceae</taxon>
        <taxon>Streptomyces</taxon>
    </lineage>
</organism>
<feature type="transmembrane region" description="Helical" evidence="5">
    <location>
        <begin position="202"/>
        <end position="222"/>
    </location>
</feature>
<dbReference type="PIRSF" id="PIRSF006060">
    <property type="entry name" value="AA_transporter"/>
    <property type="match status" value="1"/>
</dbReference>
<dbReference type="InterPro" id="IPR050367">
    <property type="entry name" value="APC_superfamily"/>
</dbReference>
<keyword evidence="4 5" id="KW-0472">Membrane</keyword>
<feature type="transmembrane region" description="Helical" evidence="5">
    <location>
        <begin position="98"/>
        <end position="118"/>
    </location>
</feature>
<feature type="transmembrane region" description="Helical" evidence="5">
    <location>
        <begin position="346"/>
        <end position="367"/>
    </location>
</feature>
<feature type="transmembrane region" description="Helical" evidence="5">
    <location>
        <begin position="444"/>
        <end position="465"/>
    </location>
</feature>
<feature type="transmembrane region" description="Helical" evidence="5">
    <location>
        <begin position="300"/>
        <end position="317"/>
    </location>
</feature>
<dbReference type="InterPro" id="IPR004841">
    <property type="entry name" value="AA-permease/SLC12A_dom"/>
</dbReference>
<gene>
    <name evidence="7" type="ORF">ACFYNQ_42120</name>
</gene>
<feature type="transmembrane region" description="Helical" evidence="5">
    <location>
        <begin position="168"/>
        <end position="190"/>
    </location>
</feature>
<dbReference type="PANTHER" id="PTHR42770:SF16">
    <property type="entry name" value="AMINO ACID PERMEASE"/>
    <property type="match status" value="1"/>
</dbReference>
<dbReference type="Gene3D" id="1.20.1740.10">
    <property type="entry name" value="Amino acid/polyamine transporter I"/>
    <property type="match status" value="1"/>
</dbReference>
<dbReference type="RefSeq" id="WP_388113954.1">
    <property type="nucleotide sequence ID" value="NZ_JBIAHM010000018.1"/>
</dbReference>
<evidence type="ECO:0000256" key="5">
    <source>
        <dbReference type="SAM" id="Phobius"/>
    </source>
</evidence>
<evidence type="ECO:0000313" key="8">
    <source>
        <dbReference type="Proteomes" id="UP001601303"/>
    </source>
</evidence>
<reference evidence="7 8" key="1">
    <citation type="submission" date="2024-10" db="EMBL/GenBank/DDBJ databases">
        <title>The Natural Products Discovery Center: Release of the First 8490 Sequenced Strains for Exploring Actinobacteria Biosynthetic Diversity.</title>
        <authorList>
            <person name="Kalkreuter E."/>
            <person name="Kautsar S.A."/>
            <person name="Yang D."/>
            <person name="Bader C.D."/>
            <person name="Teijaro C.N."/>
            <person name="Fluegel L."/>
            <person name="Davis C.M."/>
            <person name="Simpson J.R."/>
            <person name="Lauterbach L."/>
            <person name="Steele A.D."/>
            <person name="Gui C."/>
            <person name="Meng S."/>
            <person name="Li G."/>
            <person name="Viehrig K."/>
            <person name="Ye F."/>
            <person name="Su P."/>
            <person name="Kiefer A.F."/>
            <person name="Nichols A."/>
            <person name="Cepeda A.J."/>
            <person name="Yan W."/>
            <person name="Fan B."/>
            <person name="Jiang Y."/>
            <person name="Adhikari A."/>
            <person name="Zheng C.-J."/>
            <person name="Schuster L."/>
            <person name="Cowan T.M."/>
            <person name="Smanski M.J."/>
            <person name="Chevrette M.G."/>
            <person name="De Carvalho L.P.S."/>
            <person name="Shen B."/>
        </authorList>
    </citation>
    <scope>NUCLEOTIDE SEQUENCE [LARGE SCALE GENOMIC DNA]</scope>
    <source>
        <strain evidence="7 8">NPDC006488</strain>
    </source>
</reference>
<feature type="transmembrane region" description="Helical" evidence="5">
    <location>
        <begin position="373"/>
        <end position="401"/>
    </location>
</feature>
<comment type="subcellular location">
    <subcellularLocation>
        <location evidence="1">Membrane</location>
        <topology evidence="1">Multi-pass membrane protein</topology>
    </subcellularLocation>
</comment>
<dbReference type="Pfam" id="PF00324">
    <property type="entry name" value="AA_permease"/>
    <property type="match status" value="1"/>
</dbReference>
<evidence type="ECO:0000256" key="2">
    <source>
        <dbReference type="ARBA" id="ARBA00022692"/>
    </source>
</evidence>
<keyword evidence="3 5" id="KW-1133">Transmembrane helix</keyword>
<dbReference type="EMBL" id="JBIAHM010000018">
    <property type="protein sequence ID" value="MFE9605130.1"/>
    <property type="molecule type" value="Genomic_DNA"/>
</dbReference>
<feature type="transmembrane region" description="Helical" evidence="5">
    <location>
        <begin position="413"/>
        <end position="432"/>
    </location>
</feature>
<protein>
    <submittedName>
        <fullName evidence="7">APC family permease</fullName>
    </submittedName>
</protein>
<feature type="transmembrane region" description="Helical" evidence="5">
    <location>
        <begin position="243"/>
        <end position="265"/>
    </location>
</feature>
<accession>A0ABW6MG73</accession>
<evidence type="ECO:0000256" key="3">
    <source>
        <dbReference type="ARBA" id="ARBA00022989"/>
    </source>
</evidence>
<keyword evidence="2 5" id="KW-0812">Transmembrane</keyword>
<evidence type="ECO:0000256" key="1">
    <source>
        <dbReference type="ARBA" id="ARBA00004141"/>
    </source>
</evidence>
<feature type="transmembrane region" description="Helical" evidence="5">
    <location>
        <begin position="138"/>
        <end position="156"/>
    </location>
</feature>
<sequence length="471" mass="48102">MSEQTISGSSVDAPSKLRGSIGVGGIVFMVVAAAAPLTAIGGALPVMLAIGNGPGVPAAYLLVAVVLLLFSVGYAAMSRHVVDTGAFYSYVTAGLGRITGTGAAGLALLTYSTIQAGIYGLSGVTLQGPVVKYGGPDLPWWLWAGVLWGLVAVLGFRNIEVGTKVLSVLLVLEVGIVTVMTVAILVQGGAHGIDFASFTPGAFSTGSAGIGVMFAVASFVGFEATAIYSEEARDPKRSVPRATYLAVVAIGGFYALSSWAVVLAVGTEEVQGAAAKNTSGLVFAVAGQYVGSAASDTMEVLLLTSLFAALLAFHNAISRYLFSLGRQGDAPAVLGRSHAKHGSPHAGSLVQSVSAAVVVGAFVLAGSDPVLELFTWMSGLATLGVLVLMILVGVAIITFFARTGADTRLWHTRLAPALGALGLCWITFMVLANFTTLIGGSTSLARLFEGIVVLFFAAGAISGAVRRRRDA</sequence>
<name>A0ABW6MG73_9ACTN</name>
<feature type="transmembrane region" description="Helical" evidence="5">
    <location>
        <begin position="58"/>
        <end position="77"/>
    </location>
</feature>
<evidence type="ECO:0000256" key="4">
    <source>
        <dbReference type="ARBA" id="ARBA00023136"/>
    </source>
</evidence>
<dbReference type="PANTHER" id="PTHR42770">
    <property type="entry name" value="AMINO ACID TRANSPORTER-RELATED"/>
    <property type="match status" value="1"/>
</dbReference>
<comment type="caution">
    <text evidence="7">The sequence shown here is derived from an EMBL/GenBank/DDBJ whole genome shotgun (WGS) entry which is preliminary data.</text>
</comment>
<feature type="domain" description="Amino acid permease/ SLC12A" evidence="6">
    <location>
        <begin position="39"/>
        <end position="438"/>
    </location>
</feature>
<keyword evidence="8" id="KW-1185">Reference proteome</keyword>
<feature type="transmembrane region" description="Helical" evidence="5">
    <location>
        <begin position="21"/>
        <end position="46"/>
    </location>
</feature>